<reference evidence="5 6" key="1">
    <citation type="journal article" date="2022" name="Gigascience">
        <title>A chromosome-level genome assembly and annotation of the desert horned lizard, Phrynosoma platyrhinos, provides insight into chromosomal rearrangements among reptiles.</title>
        <authorList>
            <person name="Koochekian N."/>
            <person name="Ascanio A."/>
            <person name="Farleigh K."/>
            <person name="Card D.C."/>
            <person name="Schield D.R."/>
            <person name="Castoe T.A."/>
            <person name="Jezkova T."/>
        </authorList>
    </citation>
    <scope>NUCLEOTIDE SEQUENCE [LARGE SCALE GENOMIC DNA]</scope>
    <source>
        <strain evidence="5">NK-2021</strain>
    </source>
</reference>
<name>A0ABQ7SLN6_PHRPL</name>
<keyword evidence="6" id="KW-1185">Reference proteome</keyword>
<proteinExistence type="predicted"/>
<sequence length="274" mass="31250">TSARAAQALLWRRRKAQPEEKESKSKNGESSFDEMESVEETVDSKKQSEQKESQEEPAYINPLLRAALNGDTEEVQQIFEDPEDPDHEKATELIMEKDIVGRGLLFATCMAGQKDVIRTLARYGVNLKEKTARGYTLLHCSAAWGQLETLKTLVELEADIYATTFRGEKARDIACRYEKTECVEFLDWAEAKQNLRNFITQIQSTVTDPEKVQGRLNKEDKSTSLKACQAKSDWLENTKEPTIQDFLDQKQHLEDIMLPIFTKLATPLISEVEE</sequence>
<dbReference type="PANTHER" id="PTHR24126">
    <property type="entry name" value="ANKYRIN REPEAT, PH AND SEC7 DOMAIN CONTAINING PROTEIN SECG-RELATED"/>
    <property type="match status" value="1"/>
</dbReference>
<accession>A0ABQ7SLN6</accession>
<evidence type="ECO:0000313" key="5">
    <source>
        <dbReference type="EMBL" id="KAH0618239.1"/>
    </source>
</evidence>
<protein>
    <recommendedName>
        <fullName evidence="7">Ankyrin repeat domain-containing protein 45</fullName>
    </recommendedName>
</protein>
<keyword evidence="2 3" id="KW-0040">ANK repeat</keyword>
<feature type="compositionally biased region" description="Basic and acidic residues" evidence="4">
    <location>
        <begin position="42"/>
        <end position="54"/>
    </location>
</feature>
<feature type="repeat" description="ANK" evidence="3">
    <location>
        <begin position="133"/>
        <end position="165"/>
    </location>
</feature>
<dbReference type="Gene3D" id="1.20.1270.10">
    <property type="match status" value="1"/>
</dbReference>
<evidence type="ECO:0000256" key="3">
    <source>
        <dbReference type="PROSITE-ProRule" id="PRU00023"/>
    </source>
</evidence>
<dbReference type="EMBL" id="JAIPUX010005289">
    <property type="protein sequence ID" value="KAH0618239.1"/>
    <property type="molecule type" value="Genomic_DNA"/>
</dbReference>
<dbReference type="SUPFAM" id="SSF48403">
    <property type="entry name" value="Ankyrin repeat"/>
    <property type="match status" value="1"/>
</dbReference>
<dbReference type="SUPFAM" id="SSF100934">
    <property type="entry name" value="Heat shock protein 70kD (HSP70), C-terminal subdomain"/>
    <property type="match status" value="1"/>
</dbReference>
<feature type="compositionally biased region" description="Low complexity" evidence="4">
    <location>
        <begin position="1"/>
        <end position="10"/>
    </location>
</feature>
<comment type="caution">
    <text evidence="5">The sequence shown here is derived from an EMBL/GenBank/DDBJ whole genome shotgun (WGS) entry which is preliminary data.</text>
</comment>
<feature type="compositionally biased region" description="Basic and acidic residues" evidence="4">
    <location>
        <begin position="16"/>
        <end position="27"/>
    </location>
</feature>
<dbReference type="Gene3D" id="1.25.40.20">
    <property type="entry name" value="Ankyrin repeat-containing domain"/>
    <property type="match status" value="1"/>
</dbReference>
<evidence type="ECO:0000313" key="6">
    <source>
        <dbReference type="Proteomes" id="UP000826234"/>
    </source>
</evidence>
<feature type="non-terminal residue" evidence="5">
    <location>
        <position position="1"/>
    </location>
</feature>
<evidence type="ECO:0000256" key="1">
    <source>
        <dbReference type="ARBA" id="ARBA00022737"/>
    </source>
</evidence>
<evidence type="ECO:0000256" key="4">
    <source>
        <dbReference type="SAM" id="MobiDB-lite"/>
    </source>
</evidence>
<organism evidence="5 6">
    <name type="scientific">Phrynosoma platyrhinos</name>
    <name type="common">Desert horned lizard</name>
    <dbReference type="NCBI Taxonomy" id="52577"/>
    <lineage>
        <taxon>Eukaryota</taxon>
        <taxon>Metazoa</taxon>
        <taxon>Chordata</taxon>
        <taxon>Craniata</taxon>
        <taxon>Vertebrata</taxon>
        <taxon>Euteleostomi</taxon>
        <taxon>Lepidosauria</taxon>
        <taxon>Squamata</taxon>
        <taxon>Bifurcata</taxon>
        <taxon>Unidentata</taxon>
        <taxon>Episquamata</taxon>
        <taxon>Toxicofera</taxon>
        <taxon>Iguania</taxon>
        <taxon>Phrynosomatidae</taxon>
        <taxon>Phrynosomatinae</taxon>
        <taxon>Phrynosoma</taxon>
    </lineage>
</organism>
<dbReference type="InterPro" id="IPR029048">
    <property type="entry name" value="HSP70_C_sf"/>
</dbReference>
<dbReference type="Pfam" id="PF12796">
    <property type="entry name" value="Ank_2"/>
    <property type="match status" value="1"/>
</dbReference>
<dbReference type="Proteomes" id="UP000826234">
    <property type="component" value="Unassembled WGS sequence"/>
</dbReference>
<evidence type="ECO:0008006" key="7">
    <source>
        <dbReference type="Google" id="ProtNLM"/>
    </source>
</evidence>
<dbReference type="InterPro" id="IPR036770">
    <property type="entry name" value="Ankyrin_rpt-contain_sf"/>
</dbReference>
<dbReference type="SMART" id="SM00248">
    <property type="entry name" value="ANK"/>
    <property type="match status" value="3"/>
</dbReference>
<gene>
    <name evidence="5" type="ORF">JD844_017254</name>
</gene>
<evidence type="ECO:0000256" key="2">
    <source>
        <dbReference type="ARBA" id="ARBA00023043"/>
    </source>
</evidence>
<dbReference type="PROSITE" id="PS50088">
    <property type="entry name" value="ANK_REPEAT"/>
    <property type="match status" value="1"/>
</dbReference>
<keyword evidence="1" id="KW-0677">Repeat</keyword>
<feature type="compositionally biased region" description="Acidic residues" evidence="4">
    <location>
        <begin position="31"/>
        <end position="41"/>
    </location>
</feature>
<dbReference type="InterPro" id="IPR002110">
    <property type="entry name" value="Ankyrin_rpt"/>
</dbReference>
<dbReference type="PANTHER" id="PTHR24126:SF14">
    <property type="entry name" value="ANK_REP_REGION DOMAIN-CONTAINING PROTEIN"/>
    <property type="match status" value="1"/>
</dbReference>
<feature type="region of interest" description="Disordered" evidence="4">
    <location>
        <begin position="1"/>
        <end position="60"/>
    </location>
</feature>